<dbReference type="InterPro" id="IPR038461">
    <property type="entry name" value="Schlafen_AlbA_2_dom_sf"/>
</dbReference>
<gene>
    <name evidence="5" type="ORF">A2527_07225</name>
</gene>
<dbReference type="InterPro" id="IPR036388">
    <property type="entry name" value="WH-like_DNA-bd_sf"/>
</dbReference>
<protein>
    <submittedName>
        <fullName evidence="5">Transcriptional regulator</fullName>
    </submittedName>
</protein>
<dbReference type="PROSITE" id="PS51000">
    <property type="entry name" value="HTH_DEOR_2"/>
    <property type="match status" value="1"/>
</dbReference>
<feature type="domain" description="HTH deoR-type" evidence="4">
    <location>
        <begin position="392"/>
        <end position="447"/>
    </location>
</feature>
<keyword evidence="2" id="KW-0804">Transcription</keyword>
<name>A0A1F6GBK7_9PROT</name>
<dbReference type="Gene3D" id="3.30.565.60">
    <property type="match status" value="1"/>
</dbReference>
<dbReference type="SUPFAM" id="SSF46785">
    <property type="entry name" value="Winged helix' DNA-binding domain"/>
    <property type="match status" value="1"/>
</dbReference>
<dbReference type="AlphaFoldDB" id="A0A1F6GBK7"/>
<dbReference type="STRING" id="1817772.A2527_07225"/>
<proteinExistence type="predicted"/>
<dbReference type="Pfam" id="PF04326">
    <property type="entry name" value="SLFN_AlbA_2"/>
    <property type="match status" value="1"/>
</dbReference>
<evidence type="ECO:0000313" key="5">
    <source>
        <dbReference type="EMBL" id="OGG95496.1"/>
    </source>
</evidence>
<evidence type="ECO:0000256" key="2">
    <source>
        <dbReference type="ARBA" id="ARBA00023163"/>
    </source>
</evidence>
<dbReference type="InterPro" id="IPR007421">
    <property type="entry name" value="Schlafen_AlbA_2_dom"/>
</dbReference>
<keyword evidence="1" id="KW-0805">Transcription regulation</keyword>
<sequence length="453" mass="51288">MIESHRIEYKQELTESLEKEVVAFLNAPEGGIVYLGIDKAGVVVGLEDADGVQLKVKDRLKTNILPSCMGLFDVLLEVREEKQIVKITLASGPEKPYYLKKFGLSEKGCFLRIGSASEPMTTRMIEERFAKRTRNSISRIRSPRPDLHFEQLRIYYQEKGFDLGPQFAANLELLTEEGDYNYAAYLLADQNGNSVKVAKYRATDREDLIENEEYGYCSLIKSCNQVLDRLEVENRSVTRITSKERITRRLWNAIALREAIINALIHNDYTNEAVPKIELFSDRIEITSAGSIPPGLAEEEFFSGYSSPRNKVLMRVFKDLGFVEQLGSGMPRILKSYPRESFAITPNFIRAQFPIDPLALEIEHEQRNEEKNTGKNIEQEQKDKGKSTGKNTGNRSDQIIQLITEDPSITIAAIAEAFGLGVSTVEKQIKQLKDEGRLERVGGRKEGKWILIG</sequence>
<dbReference type="CDD" id="cd00090">
    <property type="entry name" value="HTH_ARSR"/>
    <property type="match status" value="1"/>
</dbReference>
<dbReference type="Proteomes" id="UP000178449">
    <property type="component" value="Unassembled WGS sequence"/>
</dbReference>
<feature type="region of interest" description="Disordered" evidence="3">
    <location>
        <begin position="366"/>
        <end position="394"/>
    </location>
</feature>
<accession>A0A1F6GBK7</accession>
<dbReference type="EMBL" id="MFNE01000022">
    <property type="protein sequence ID" value="OGG95496.1"/>
    <property type="molecule type" value="Genomic_DNA"/>
</dbReference>
<feature type="compositionally biased region" description="Basic and acidic residues" evidence="3">
    <location>
        <begin position="366"/>
        <end position="386"/>
    </location>
</feature>
<dbReference type="PANTHER" id="PTHR30595">
    <property type="entry name" value="GLPR-RELATED TRANSCRIPTIONAL REPRESSOR"/>
    <property type="match status" value="1"/>
</dbReference>
<evidence type="ECO:0000313" key="6">
    <source>
        <dbReference type="Proteomes" id="UP000178449"/>
    </source>
</evidence>
<dbReference type="GO" id="GO:0003700">
    <property type="term" value="F:DNA-binding transcription factor activity"/>
    <property type="evidence" value="ECO:0007669"/>
    <property type="project" value="InterPro"/>
</dbReference>
<dbReference type="InterPro" id="IPR036390">
    <property type="entry name" value="WH_DNA-bd_sf"/>
</dbReference>
<evidence type="ECO:0000259" key="4">
    <source>
        <dbReference type="PROSITE" id="PS51000"/>
    </source>
</evidence>
<dbReference type="InterPro" id="IPR011991">
    <property type="entry name" value="ArsR-like_HTH"/>
</dbReference>
<dbReference type="PANTHER" id="PTHR30595:SF6">
    <property type="entry name" value="SCHLAFEN ALBA-2 DOMAIN-CONTAINING PROTEIN"/>
    <property type="match status" value="1"/>
</dbReference>
<comment type="caution">
    <text evidence="5">The sequence shown here is derived from an EMBL/GenBank/DDBJ whole genome shotgun (WGS) entry which is preliminary data.</text>
</comment>
<evidence type="ECO:0000256" key="3">
    <source>
        <dbReference type="SAM" id="MobiDB-lite"/>
    </source>
</evidence>
<dbReference type="Gene3D" id="3.30.950.30">
    <property type="entry name" value="Schlafen, AAA domain"/>
    <property type="match status" value="1"/>
</dbReference>
<dbReference type="Gene3D" id="1.10.10.10">
    <property type="entry name" value="Winged helix-like DNA-binding domain superfamily/Winged helix DNA-binding domain"/>
    <property type="match status" value="1"/>
</dbReference>
<organism evidence="5 6">
    <name type="scientific">Candidatus Lambdaproteobacteria bacterium RIFOXYD2_FULL_50_16</name>
    <dbReference type="NCBI Taxonomy" id="1817772"/>
    <lineage>
        <taxon>Bacteria</taxon>
        <taxon>Pseudomonadati</taxon>
        <taxon>Pseudomonadota</taxon>
        <taxon>Candidatus Lambdaproteobacteria</taxon>
    </lineage>
</organism>
<dbReference type="Pfam" id="PF13412">
    <property type="entry name" value="HTH_24"/>
    <property type="match status" value="1"/>
</dbReference>
<reference evidence="5 6" key="1">
    <citation type="journal article" date="2016" name="Nat. Commun.">
        <title>Thousands of microbial genomes shed light on interconnected biogeochemical processes in an aquifer system.</title>
        <authorList>
            <person name="Anantharaman K."/>
            <person name="Brown C.T."/>
            <person name="Hug L.A."/>
            <person name="Sharon I."/>
            <person name="Castelle C.J."/>
            <person name="Probst A.J."/>
            <person name="Thomas B.C."/>
            <person name="Singh A."/>
            <person name="Wilkins M.J."/>
            <person name="Karaoz U."/>
            <person name="Brodie E.L."/>
            <person name="Williams K.H."/>
            <person name="Hubbard S.S."/>
            <person name="Banfield J.F."/>
        </authorList>
    </citation>
    <scope>NUCLEOTIDE SEQUENCE [LARGE SCALE GENOMIC DNA]</scope>
</reference>
<dbReference type="Pfam" id="PF13749">
    <property type="entry name" value="HATPase_c_4"/>
    <property type="match status" value="1"/>
</dbReference>
<dbReference type="InterPro" id="IPR038475">
    <property type="entry name" value="RecG_C_sf"/>
</dbReference>
<evidence type="ECO:0000256" key="1">
    <source>
        <dbReference type="ARBA" id="ARBA00023015"/>
    </source>
</evidence>
<dbReference type="InterPro" id="IPR001034">
    <property type="entry name" value="DeoR_HTH"/>
</dbReference>